<evidence type="ECO:0000313" key="2">
    <source>
        <dbReference type="EMBL" id="GID10573.1"/>
    </source>
</evidence>
<dbReference type="PANTHER" id="PTHR11533:SF297">
    <property type="entry name" value="AMINOPEPTIDASE N"/>
    <property type="match status" value="1"/>
</dbReference>
<dbReference type="InterPro" id="IPR027268">
    <property type="entry name" value="Peptidase_M4/M1_CTD_sf"/>
</dbReference>
<dbReference type="GO" id="GO:0008237">
    <property type="term" value="F:metallopeptidase activity"/>
    <property type="evidence" value="ECO:0007669"/>
    <property type="project" value="InterPro"/>
</dbReference>
<sequence length="158" mass="17345">MVHELTHQWFGDSVSPAMWRDAWLNEGPAMFFQYRWAEQHGGTPVTDVMKALYAKDSGWRQKLGPPGATLGLGGSNIYDGAALLLYALQQRVGPATMTRILGEWVSTYRQGTGSTEGFVALATRVSGDPDVSGFLRHWLFDQATPPMPGHPDWVPGIA</sequence>
<dbReference type="SUPFAM" id="SSF55486">
    <property type="entry name" value="Metalloproteases ('zincins'), catalytic domain"/>
    <property type="match status" value="1"/>
</dbReference>
<comment type="caution">
    <text evidence="2">The sequence shown here is derived from an EMBL/GenBank/DDBJ whole genome shotgun (WGS) entry which is preliminary data.</text>
</comment>
<keyword evidence="3" id="KW-1185">Reference proteome</keyword>
<dbReference type="Proteomes" id="UP000612808">
    <property type="component" value="Unassembled WGS sequence"/>
</dbReference>
<evidence type="ECO:0000313" key="3">
    <source>
        <dbReference type="Proteomes" id="UP000612808"/>
    </source>
</evidence>
<dbReference type="Pfam" id="PF01433">
    <property type="entry name" value="Peptidase_M1"/>
    <property type="match status" value="1"/>
</dbReference>
<name>A0A8J3J720_9ACTN</name>
<dbReference type="InterPro" id="IPR050344">
    <property type="entry name" value="Peptidase_M1_aminopeptidases"/>
</dbReference>
<dbReference type="PANTHER" id="PTHR11533">
    <property type="entry name" value="PROTEASE M1 ZINC METALLOPROTEASE"/>
    <property type="match status" value="1"/>
</dbReference>
<proteinExistence type="predicted"/>
<gene>
    <name evidence="2" type="ORF">Aru02nite_14620</name>
</gene>
<dbReference type="GO" id="GO:0008270">
    <property type="term" value="F:zinc ion binding"/>
    <property type="evidence" value="ECO:0007669"/>
    <property type="project" value="InterPro"/>
</dbReference>
<reference evidence="2" key="1">
    <citation type="submission" date="2021-01" db="EMBL/GenBank/DDBJ databases">
        <title>Whole genome shotgun sequence of Actinocatenispora rupis NBRC 107355.</title>
        <authorList>
            <person name="Komaki H."/>
            <person name="Tamura T."/>
        </authorList>
    </citation>
    <scope>NUCLEOTIDE SEQUENCE</scope>
    <source>
        <strain evidence="2">NBRC 107355</strain>
    </source>
</reference>
<feature type="domain" description="Peptidase M1 membrane alanine aminopeptidase" evidence="1">
    <location>
        <begin position="2"/>
        <end position="138"/>
    </location>
</feature>
<dbReference type="Gene3D" id="1.10.390.10">
    <property type="entry name" value="Neutral Protease Domain 2"/>
    <property type="match status" value="1"/>
</dbReference>
<organism evidence="2 3">
    <name type="scientific">Actinocatenispora rupis</name>
    <dbReference type="NCBI Taxonomy" id="519421"/>
    <lineage>
        <taxon>Bacteria</taxon>
        <taxon>Bacillati</taxon>
        <taxon>Actinomycetota</taxon>
        <taxon>Actinomycetes</taxon>
        <taxon>Micromonosporales</taxon>
        <taxon>Micromonosporaceae</taxon>
        <taxon>Actinocatenispora</taxon>
    </lineage>
</organism>
<dbReference type="EMBL" id="BOMB01000008">
    <property type="protein sequence ID" value="GID10573.1"/>
    <property type="molecule type" value="Genomic_DNA"/>
</dbReference>
<evidence type="ECO:0000259" key="1">
    <source>
        <dbReference type="Pfam" id="PF01433"/>
    </source>
</evidence>
<dbReference type="RefSeq" id="WP_203655901.1">
    <property type="nucleotide sequence ID" value="NZ_BOMB01000008.1"/>
</dbReference>
<accession>A0A8J3J720</accession>
<dbReference type="AlphaFoldDB" id="A0A8J3J720"/>
<protein>
    <recommendedName>
        <fullName evidence="1">Peptidase M1 membrane alanine aminopeptidase domain-containing protein</fullName>
    </recommendedName>
</protein>
<dbReference type="InterPro" id="IPR014782">
    <property type="entry name" value="Peptidase_M1_dom"/>
</dbReference>